<dbReference type="GO" id="GO:0016020">
    <property type="term" value="C:membrane"/>
    <property type="evidence" value="ECO:0007669"/>
    <property type="project" value="UniProtKB-SubCell"/>
</dbReference>
<keyword evidence="2" id="KW-0812">Transmembrane</keyword>
<reference evidence="8" key="1">
    <citation type="submission" date="2017-02" db="UniProtKB">
        <authorList>
            <consortium name="WormBaseParasite"/>
        </authorList>
    </citation>
    <scope>IDENTIFICATION</scope>
</reference>
<keyword evidence="5" id="KW-0325">Glycoprotein</keyword>
<feature type="domain" description="Receptor ligand binding region" evidence="6">
    <location>
        <begin position="24"/>
        <end position="245"/>
    </location>
</feature>
<dbReference type="AlphaFoldDB" id="A0A0N5A807"/>
<evidence type="ECO:0000313" key="8">
    <source>
        <dbReference type="WBParaSite" id="SMUV_0000018201-mRNA-1"/>
    </source>
</evidence>
<keyword evidence="3" id="KW-1133">Transmembrane helix</keyword>
<accession>A0A0N5A807</accession>
<sequence>MDLKGFECGQIDLNGFVRLAALIDVIERINAAKTLKDAALSIGAVVVDSCSSDLRTLADLYELLFGTNIERSTVSRSELIAVIRDDSSYLPNVDEFTRYLQLPIINTFFSSENRPMTTGMLPSEESLIEAIIAFIRHTRSTCVSIVYDDSHPNSAKLIEMHAESKRICVDGQIHIRGQSSVETAQMAVRKLLLTQARFVIIFVADNTWLHLLEAFRNEMVIAGRFVIFVPQSERWSTSLQFAESWPHFDQLLLSVTNRRLHNQNYINHLTESFPKLPFPQVNLLQQMT</sequence>
<organism evidence="7 8">
    <name type="scientific">Syphacia muris</name>
    <dbReference type="NCBI Taxonomy" id="451379"/>
    <lineage>
        <taxon>Eukaryota</taxon>
        <taxon>Metazoa</taxon>
        <taxon>Ecdysozoa</taxon>
        <taxon>Nematoda</taxon>
        <taxon>Chromadorea</taxon>
        <taxon>Rhabditida</taxon>
        <taxon>Spirurina</taxon>
        <taxon>Oxyuridomorpha</taxon>
        <taxon>Oxyuroidea</taxon>
        <taxon>Oxyuridae</taxon>
        <taxon>Syphacia</taxon>
    </lineage>
</organism>
<dbReference type="SUPFAM" id="SSF53822">
    <property type="entry name" value="Periplasmic binding protein-like I"/>
    <property type="match status" value="1"/>
</dbReference>
<dbReference type="InterPro" id="IPR028082">
    <property type="entry name" value="Peripla_BP_I"/>
</dbReference>
<evidence type="ECO:0000259" key="6">
    <source>
        <dbReference type="Pfam" id="PF01094"/>
    </source>
</evidence>
<dbReference type="Pfam" id="PF01094">
    <property type="entry name" value="ANF_receptor"/>
    <property type="match status" value="1"/>
</dbReference>
<evidence type="ECO:0000256" key="2">
    <source>
        <dbReference type="ARBA" id="ARBA00022692"/>
    </source>
</evidence>
<keyword evidence="7" id="KW-1185">Reference proteome</keyword>
<evidence type="ECO:0000313" key="7">
    <source>
        <dbReference type="Proteomes" id="UP000046393"/>
    </source>
</evidence>
<evidence type="ECO:0000256" key="1">
    <source>
        <dbReference type="ARBA" id="ARBA00004370"/>
    </source>
</evidence>
<dbReference type="WBParaSite" id="SMUV_0000018201-mRNA-1">
    <property type="protein sequence ID" value="SMUV_0000018201-mRNA-1"/>
    <property type="gene ID" value="SMUV_0000018201"/>
</dbReference>
<dbReference type="Proteomes" id="UP000046393">
    <property type="component" value="Unplaced"/>
</dbReference>
<evidence type="ECO:0000256" key="5">
    <source>
        <dbReference type="ARBA" id="ARBA00023180"/>
    </source>
</evidence>
<dbReference type="Gene3D" id="3.40.50.2300">
    <property type="match status" value="2"/>
</dbReference>
<protein>
    <submittedName>
        <fullName evidence="8">ANF_receptor domain-containing protein</fullName>
    </submittedName>
</protein>
<keyword evidence="4" id="KW-0472">Membrane</keyword>
<name>A0A0N5A807_9BILA</name>
<evidence type="ECO:0000256" key="4">
    <source>
        <dbReference type="ARBA" id="ARBA00023136"/>
    </source>
</evidence>
<comment type="subcellular location">
    <subcellularLocation>
        <location evidence="1">Membrane</location>
    </subcellularLocation>
</comment>
<dbReference type="InterPro" id="IPR050726">
    <property type="entry name" value="mGluR"/>
</dbReference>
<evidence type="ECO:0000256" key="3">
    <source>
        <dbReference type="ARBA" id="ARBA00022989"/>
    </source>
</evidence>
<proteinExistence type="predicted"/>
<dbReference type="InterPro" id="IPR001828">
    <property type="entry name" value="ANF_lig-bd_rcpt"/>
</dbReference>
<dbReference type="PANTHER" id="PTHR24060">
    <property type="entry name" value="METABOTROPIC GLUTAMATE RECEPTOR"/>
    <property type="match status" value="1"/>
</dbReference>